<evidence type="ECO:0008006" key="3">
    <source>
        <dbReference type="Google" id="ProtNLM"/>
    </source>
</evidence>
<keyword evidence="2" id="KW-1185">Reference proteome</keyword>
<dbReference type="SUPFAM" id="SSF51556">
    <property type="entry name" value="Metallo-dependent hydrolases"/>
    <property type="match status" value="1"/>
</dbReference>
<name>A0A9X4QTJ8_9BACL</name>
<protein>
    <recommendedName>
        <fullName evidence="3">Amidohydrolase-related domain-containing protein</fullName>
    </recommendedName>
</protein>
<dbReference type="InterPro" id="IPR018228">
    <property type="entry name" value="DNase_TatD-rel_CS"/>
</dbReference>
<dbReference type="EMBL" id="JAPDIA010000003">
    <property type="protein sequence ID" value="MDG0810433.1"/>
    <property type="molecule type" value="Genomic_DNA"/>
</dbReference>
<gene>
    <name evidence="1" type="ORF">OMP40_14530</name>
</gene>
<reference evidence="1" key="1">
    <citation type="submission" date="2022-10" db="EMBL/GenBank/DDBJ databases">
        <title>Comparative genomic analysis of Cohnella hashimotonis sp. nov., isolated from the International Space Station.</title>
        <authorList>
            <person name="Simpson A."/>
            <person name="Venkateswaran K."/>
        </authorList>
    </citation>
    <scope>NUCLEOTIDE SEQUENCE</scope>
    <source>
        <strain evidence="1">DSM 28161</strain>
    </source>
</reference>
<dbReference type="Gene3D" id="3.20.20.140">
    <property type="entry name" value="Metal-dependent hydrolases"/>
    <property type="match status" value="1"/>
</dbReference>
<dbReference type="RefSeq" id="WP_277532264.1">
    <property type="nucleotide sequence ID" value="NZ_JAPDIA010000003.1"/>
</dbReference>
<sequence>MEIIDSHTHVDNVEPWVDPPEKLIGLMDEANIQKAVIMTYCDTPIAKEDGLDYIIASVKKFPDRLIGYARLHPQAKQKAIALLEEVVRDHRFMGLKFHPESNKTRPYHEASLALIRKAGGAEYPDFVSLRRRVA</sequence>
<comment type="caution">
    <text evidence="1">The sequence shown here is derived from an EMBL/GenBank/DDBJ whole genome shotgun (WGS) entry which is preliminary data.</text>
</comment>
<evidence type="ECO:0000313" key="1">
    <source>
        <dbReference type="EMBL" id="MDG0810433.1"/>
    </source>
</evidence>
<accession>A0A9X4QTJ8</accession>
<dbReference type="PROSITE" id="PS01137">
    <property type="entry name" value="TATD_1"/>
    <property type="match status" value="1"/>
</dbReference>
<dbReference type="InterPro" id="IPR032466">
    <property type="entry name" value="Metal_Hydrolase"/>
</dbReference>
<evidence type="ECO:0000313" key="2">
    <source>
        <dbReference type="Proteomes" id="UP001153404"/>
    </source>
</evidence>
<organism evidence="1 2">
    <name type="scientific">Cohnella rhizosphaerae</name>
    <dbReference type="NCBI Taxonomy" id="1457232"/>
    <lineage>
        <taxon>Bacteria</taxon>
        <taxon>Bacillati</taxon>
        <taxon>Bacillota</taxon>
        <taxon>Bacilli</taxon>
        <taxon>Bacillales</taxon>
        <taxon>Paenibacillaceae</taxon>
        <taxon>Cohnella</taxon>
    </lineage>
</organism>
<dbReference type="Proteomes" id="UP001153404">
    <property type="component" value="Unassembled WGS sequence"/>
</dbReference>
<proteinExistence type="predicted"/>
<dbReference type="AlphaFoldDB" id="A0A9X4QTJ8"/>